<accession>A0A3B7TLU3</accession>
<feature type="region of interest" description="Disordered" evidence="1">
    <location>
        <begin position="36"/>
        <end position="56"/>
    </location>
</feature>
<evidence type="ECO:0000256" key="2">
    <source>
        <dbReference type="SAM" id="SignalP"/>
    </source>
</evidence>
<name>A0A3B7TLU3_BRELC</name>
<reference evidence="3" key="1">
    <citation type="submission" date="2017-12" db="EMBL/GenBank/DDBJ databases">
        <authorList>
            <person name="Pelgrom A.J.E."/>
            <person name="Eikelhof J."/>
            <person name="Elberse J."/>
            <person name="Meisrimler C.-N."/>
            <person name="Raedts R."/>
            <person name="Klein J."/>
            <person name="Van den Ackerveken G."/>
        </authorList>
    </citation>
    <scope>NUCLEOTIDE SEQUENCE</scope>
    <source>
        <strain evidence="3">Race Bl:24</strain>
    </source>
</reference>
<dbReference type="EMBL" id="MG686568">
    <property type="protein sequence ID" value="AYE92112.1"/>
    <property type="molecule type" value="mRNA"/>
</dbReference>
<feature type="chain" id="PRO_5017561274" evidence="2">
    <location>
        <begin position="17"/>
        <end position="514"/>
    </location>
</feature>
<evidence type="ECO:0000256" key="1">
    <source>
        <dbReference type="SAM" id="MobiDB-lite"/>
    </source>
</evidence>
<reference evidence="3" key="2">
    <citation type="journal article" date="2019" name="Mol. Plant Pathol.">
        <title>Recognition of lettuce downy mildew effector BLR38 in Lactuca serriola LS102 requires two unlinked loci.</title>
        <authorList>
            <person name="Pelgrom A.J."/>
            <person name="Eikelhof J."/>
            <person name="Elberse J."/>
            <person name="Meisrimler C.N."/>
            <person name="Raedts R."/>
            <person name="Klein J."/>
            <person name="Van den Ackerveken G."/>
        </authorList>
    </citation>
    <scope>NUCLEOTIDE SEQUENCE</scope>
    <source>
        <strain evidence="3">Race Bl:24</strain>
    </source>
</reference>
<dbReference type="VEuPathDB" id="FungiDB:CCR75_004760"/>
<gene>
    <name evidence="3" type="primary">BLR35</name>
</gene>
<organism evidence="3">
    <name type="scientific">Bremia lactucae</name>
    <name type="common">Lettuce downy mildew</name>
    <dbReference type="NCBI Taxonomy" id="4779"/>
    <lineage>
        <taxon>Eukaryota</taxon>
        <taxon>Sar</taxon>
        <taxon>Stramenopiles</taxon>
        <taxon>Oomycota</taxon>
        <taxon>Peronosporomycetes</taxon>
        <taxon>Peronosporales</taxon>
        <taxon>Peronosporaceae</taxon>
        <taxon>Bremia</taxon>
    </lineage>
</organism>
<evidence type="ECO:0000313" key="3">
    <source>
        <dbReference type="EMBL" id="AYE92112.1"/>
    </source>
</evidence>
<proteinExistence type="evidence at transcript level"/>
<keyword evidence="2" id="KW-0732">Signal</keyword>
<dbReference type="AlphaFoldDB" id="A0A3B7TLU3"/>
<feature type="signal peptide" evidence="2">
    <location>
        <begin position="1"/>
        <end position="16"/>
    </location>
</feature>
<sequence length="514" mass="58593">MARVLIPALAILLAQANSVPTSVAFELILANGQPEAAAKQNNVSPPRSLRSKSQAPVEERGIEAFDASKTIVMSDVSPIVLLMDECFGKTLDRDAFLLHENALKRIQLHISDIKQLHQIASTYSHLVERYGISDVVHALYSAVLKCDEKVPQTITDLVMQQREAWHLLPGGDEKILELLHMGLDGAKAFANGKVWAFMDYVAWKNLEKVFYTEKQLFRVLLTEFGGEKKLTTILLEATSATFDKDVGRTEFIRRSATIRKVKKPLMIKWLEDELTLDQVWTQKEIVQSEDGNLSFGTLAMFRAYLIAYLNGRTFPKMSAATFGSVFVEKALEDSFIRGYESSKSSHTPAFEMLDMIWRAREASSSEFYEMLQKMDILSVGERFINLKERLDFIKDGSKRSIYQVLRDHHSNNELALLLDQALRAEDETISLIKVGDKEMKTDHQAGKLVLQEIEQMQFETWIEIKKLKDVDVYHNVFKTTPKEASDLVKGIVKRFSTYKKRKSLKSGIRHCYNR</sequence>
<protein>
    <submittedName>
        <fullName evidence="3">Secreted RxLR effector</fullName>
    </submittedName>
</protein>